<dbReference type="Pfam" id="PF13470">
    <property type="entry name" value="PIN_3"/>
    <property type="match status" value="1"/>
</dbReference>
<keyword evidence="4" id="KW-1185">Reference proteome</keyword>
<dbReference type="RefSeq" id="WP_308133944.1">
    <property type="nucleotide sequence ID" value="NZ_CP133197.1"/>
</dbReference>
<reference evidence="3 4" key="1">
    <citation type="submission" date="2023-08" db="EMBL/GenBank/DDBJ databases">
        <title>New molecular markers tilS and rpoB for phylogenetic and monitoring studies of the genus Thiothrix biodiversity.</title>
        <authorList>
            <person name="Ravin N.V."/>
            <person name="Smolyakov D."/>
            <person name="Markov N.D."/>
            <person name="Beletsky A.V."/>
            <person name="Mardanov A.V."/>
            <person name="Rudenko T.S."/>
            <person name="Grabovich M.Y."/>
        </authorList>
    </citation>
    <scope>NUCLEOTIDE SEQUENCE</scope>
    <source>
        <strain evidence="3">DNT52</strain>
        <strain evidence="2 4">H33</strain>
    </source>
</reference>
<dbReference type="SMART" id="SM00670">
    <property type="entry name" value="PINc"/>
    <property type="match status" value="1"/>
</dbReference>
<dbReference type="EMBL" id="CP133217">
    <property type="protein sequence ID" value="WML86731.1"/>
    <property type="molecule type" value="Genomic_DNA"/>
</dbReference>
<sequence length="140" mass="15669">MTSLERCVCDTNVLISSLISRSSPPAKIVDHVTLNGFFLFSSTTFAELEEVIWREKFDRYFSTEKRQNFLNNMRRVGLFYEIGETVELCRDKKDNPFLDVALAGKADCLITGDADLLVLKQIGGIQIMTAAQAVSIIGIN</sequence>
<organism evidence="3">
    <name type="scientific">Thiothrix subterranea</name>
    <dbReference type="NCBI Taxonomy" id="2735563"/>
    <lineage>
        <taxon>Bacteria</taxon>
        <taxon>Pseudomonadati</taxon>
        <taxon>Pseudomonadota</taxon>
        <taxon>Gammaproteobacteria</taxon>
        <taxon>Thiotrichales</taxon>
        <taxon>Thiotrichaceae</taxon>
        <taxon>Thiothrix</taxon>
    </lineage>
</organism>
<dbReference type="Proteomes" id="UP001229862">
    <property type="component" value="Chromosome"/>
</dbReference>
<protein>
    <submittedName>
        <fullName evidence="3">Toxin-antitoxin system toxin component, PIN family</fullName>
    </submittedName>
</protein>
<dbReference type="EMBL" id="JAVFKN010000004">
    <property type="protein sequence ID" value="MDQ5767807.1"/>
    <property type="molecule type" value="Genomic_DNA"/>
</dbReference>
<name>A0AA51MR39_9GAMM</name>
<feature type="domain" description="PIN" evidence="1">
    <location>
        <begin position="5"/>
        <end position="118"/>
    </location>
</feature>
<dbReference type="InterPro" id="IPR029060">
    <property type="entry name" value="PIN-like_dom_sf"/>
</dbReference>
<dbReference type="AlphaFoldDB" id="A0AA51MR39"/>
<dbReference type="NCBIfam" id="TIGR00305">
    <property type="entry name" value="putative toxin-antitoxin system toxin component, PIN family"/>
    <property type="match status" value="1"/>
</dbReference>
<dbReference type="Proteomes" id="UP001223336">
    <property type="component" value="Unassembled WGS sequence"/>
</dbReference>
<dbReference type="SUPFAM" id="SSF88723">
    <property type="entry name" value="PIN domain-like"/>
    <property type="match status" value="1"/>
</dbReference>
<dbReference type="InterPro" id="IPR002716">
    <property type="entry name" value="PIN_dom"/>
</dbReference>
<dbReference type="PANTHER" id="PTHR34610:SF3">
    <property type="entry name" value="SSL7007 PROTEIN"/>
    <property type="match status" value="1"/>
</dbReference>
<dbReference type="PANTHER" id="PTHR34610">
    <property type="entry name" value="SSL7007 PROTEIN"/>
    <property type="match status" value="1"/>
</dbReference>
<gene>
    <name evidence="2" type="ORF">RCC75_04665</name>
    <name evidence="3" type="ORF">RCG00_20915</name>
</gene>
<dbReference type="InterPro" id="IPR002850">
    <property type="entry name" value="PIN_toxin-like"/>
</dbReference>
<evidence type="ECO:0000259" key="1">
    <source>
        <dbReference type="SMART" id="SM00670"/>
    </source>
</evidence>
<evidence type="ECO:0000313" key="3">
    <source>
        <dbReference type="EMBL" id="WML86731.1"/>
    </source>
</evidence>
<proteinExistence type="predicted"/>
<evidence type="ECO:0000313" key="4">
    <source>
        <dbReference type="Proteomes" id="UP001223336"/>
    </source>
</evidence>
<accession>A0AA51MR39</accession>
<evidence type="ECO:0000313" key="2">
    <source>
        <dbReference type="EMBL" id="MDQ5767807.1"/>
    </source>
</evidence>